<feature type="transmembrane region" description="Helical" evidence="11">
    <location>
        <begin position="2057"/>
        <end position="2080"/>
    </location>
</feature>
<dbReference type="Pfam" id="PF12895">
    <property type="entry name" value="ANAPC3"/>
    <property type="match status" value="1"/>
</dbReference>
<evidence type="ECO:0000256" key="1">
    <source>
        <dbReference type="ARBA" id="ARBA00004141"/>
    </source>
</evidence>
<feature type="transmembrane region" description="Helical" evidence="11">
    <location>
        <begin position="1737"/>
        <end position="1756"/>
    </location>
</feature>
<dbReference type="Pfam" id="PF09815">
    <property type="entry name" value="XK-related"/>
    <property type="match status" value="1"/>
</dbReference>
<feature type="region of interest" description="Disordered" evidence="10">
    <location>
        <begin position="1"/>
        <end position="24"/>
    </location>
</feature>
<feature type="transmembrane region" description="Helical" evidence="11">
    <location>
        <begin position="1886"/>
        <end position="1905"/>
    </location>
</feature>
<feature type="region of interest" description="Disordered" evidence="10">
    <location>
        <begin position="2266"/>
        <end position="2369"/>
    </location>
</feature>
<comment type="subcellular location">
    <subcellularLocation>
        <location evidence="1">Membrane</location>
        <topology evidence="1">Multi-pass membrane protein</topology>
    </subcellularLocation>
</comment>
<feature type="transmembrane region" description="Helical" evidence="11">
    <location>
        <begin position="2137"/>
        <end position="2161"/>
    </location>
</feature>
<keyword evidence="4 8" id="KW-0802">TPR repeat</keyword>
<feature type="compositionally biased region" description="Basic and acidic residues" evidence="10">
    <location>
        <begin position="988"/>
        <end position="1009"/>
    </location>
</feature>
<dbReference type="GO" id="GO:0005886">
    <property type="term" value="C:plasma membrane"/>
    <property type="evidence" value="ECO:0007669"/>
    <property type="project" value="UniProtKB-ARBA"/>
</dbReference>
<feature type="compositionally biased region" description="Low complexity" evidence="10">
    <location>
        <begin position="1010"/>
        <end position="1028"/>
    </location>
</feature>
<feature type="transmembrane region" description="Helical" evidence="11">
    <location>
        <begin position="1794"/>
        <end position="1812"/>
    </location>
</feature>
<feature type="compositionally biased region" description="Low complexity" evidence="10">
    <location>
        <begin position="2324"/>
        <end position="2336"/>
    </location>
</feature>
<dbReference type="EMBL" id="JANTQA010000026">
    <property type="protein sequence ID" value="KAJ3442871.1"/>
    <property type="molecule type" value="Genomic_DNA"/>
</dbReference>
<organism evidence="12 13">
    <name type="scientific">Anaeramoeba flamelloides</name>
    <dbReference type="NCBI Taxonomy" id="1746091"/>
    <lineage>
        <taxon>Eukaryota</taxon>
        <taxon>Metamonada</taxon>
        <taxon>Anaeramoebidae</taxon>
        <taxon>Anaeramoeba</taxon>
    </lineage>
</organism>
<evidence type="ECO:0000256" key="5">
    <source>
        <dbReference type="ARBA" id="ARBA00022989"/>
    </source>
</evidence>
<dbReference type="PANTHER" id="PTHR12558">
    <property type="entry name" value="CELL DIVISION CYCLE 16,23,27"/>
    <property type="match status" value="1"/>
</dbReference>
<dbReference type="Pfam" id="PF13181">
    <property type="entry name" value="TPR_8"/>
    <property type="match status" value="1"/>
</dbReference>
<evidence type="ECO:0000256" key="11">
    <source>
        <dbReference type="SAM" id="Phobius"/>
    </source>
</evidence>
<feature type="compositionally biased region" description="Basic and acidic residues" evidence="10">
    <location>
        <begin position="968"/>
        <end position="978"/>
    </location>
</feature>
<dbReference type="Proteomes" id="UP001146793">
    <property type="component" value="Unassembled WGS sequence"/>
</dbReference>
<feature type="compositionally biased region" description="Basic and acidic residues" evidence="10">
    <location>
        <begin position="2342"/>
        <end position="2353"/>
    </location>
</feature>
<dbReference type="Pfam" id="PF13432">
    <property type="entry name" value="TPR_16"/>
    <property type="match status" value="1"/>
</dbReference>
<gene>
    <name evidence="12" type="ORF">M0812_12623</name>
</gene>
<evidence type="ECO:0000256" key="3">
    <source>
        <dbReference type="ARBA" id="ARBA00022692"/>
    </source>
</evidence>
<feature type="transmembrane region" description="Helical" evidence="11">
    <location>
        <begin position="2025"/>
        <end position="2045"/>
    </location>
</feature>
<evidence type="ECO:0000256" key="8">
    <source>
        <dbReference type="PROSITE-ProRule" id="PRU00339"/>
    </source>
</evidence>
<dbReference type="SUPFAM" id="SSF52540">
    <property type="entry name" value="P-loop containing nucleoside triphosphate hydrolases"/>
    <property type="match status" value="1"/>
</dbReference>
<dbReference type="InterPro" id="IPR011990">
    <property type="entry name" value="TPR-like_helical_dom_sf"/>
</dbReference>
<dbReference type="GO" id="GO:0051301">
    <property type="term" value="P:cell division"/>
    <property type="evidence" value="ECO:0007669"/>
    <property type="project" value="TreeGrafter"/>
</dbReference>
<evidence type="ECO:0000256" key="4">
    <source>
        <dbReference type="ARBA" id="ARBA00022803"/>
    </source>
</evidence>
<comment type="similarity">
    <text evidence="7">Belongs to the APC3/CDC27 family.</text>
</comment>
<comment type="caution">
    <text evidence="12">The sequence shown here is derived from an EMBL/GenBank/DDBJ whole genome shotgun (WGS) entry which is preliminary data.</text>
</comment>
<keyword evidence="6 11" id="KW-0472">Membrane</keyword>
<comment type="similarity">
    <text evidence="2">Belongs to the XK family.</text>
</comment>
<evidence type="ECO:0000256" key="10">
    <source>
        <dbReference type="SAM" id="MobiDB-lite"/>
    </source>
</evidence>
<protein>
    <submittedName>
        <fullName evidence="12">Nnp-1 protein putative nuclear protein 1 nop52</fullName>
    </submittedName>
</protein>
<dbReference type="InterPro" id="IPR019734">
    <property type="entry name" value="TPR_rpt"/>
</dbReference>
<feature type="coiled-coil region" evidence="9">
    <location>
        <begin position="802"/>
        <end position="829"/>
    </location>
</feature>
<feature type="transmembrane region" description="Helical" evidence="11">
    <location>
        <begin position="1854"/>
        <end position="1874"/>
    </location>
</feature>
<feature type="transmembrane region" description="Helical" evidence="11">
    <location>
        <begin position="1641"/>
        <end position="1660"/>
    </location>
</feature>
<feature type="compositionally biased region" description="Basic residues" evidence="10">
    <location>
        <begin position="1"/>
        <end position="15"/>
    </location>
</feature>
<evidence type="ECO:0000313" key="12">
    <source>
        <dbReference type="EMBL" id="KAJ3442871.1"/>
    </source>
</evidence>
<feature type="compositionally biased region" description="Basic and acidic residues" evidence="10">
    <location>
        <begin position="1550"/>
        <end position="1560"/>
    </location>
</feature>
<feature type="transmembrane region" description="Helical" evidence="11">
    <location>
        <begin position="1956"/>
        <end position="1976"/>
    </location>
</feature>
<keyword evidence="9" id="KW-0175">Coiled coil</keyword>
<feature type="transmembrane region" description="Helical" evidence="11">
    <location>
        <begin position="1988"/>
        <end position="2013"/>
    </location>
</feature>
<dbReference type="Gene3D" id="3.80.10.10">
    <property type="entry name" value="Ribonuclease Inhibitor"/>
    <property type="match status" value="1"/>
</dbReference>
<dbReference type="SUPFAM" id="SSF52047">
    <property type="entry name" value="RNI-like"/>
    <property type="match status" value="1"/>
</dbReference>
<keyword evidence="5 11" id="KW-1133">Transmembrane helix</keyword>
<dbReference type="PROSITE" id="PS50005">
    <property type="entry name" value="TPR"/>
    <property type="match status" value="3"/>
</dbReference>
<dbReference type="InterPro" id="IPR032675">
    <property type="entry name" value="LRR_dom_sf"/>
</dbReference>
<feature type="transmembrane region" description="Helical" evidence="11">
    <location>
        <begin position="2210"/>
        <end position="2232"/>
    </location>
</feature>
<dbReference type="Gene3D" id="1.25.40.10">
    <property type="entry name" value="Tetratricopeptide repeat domain"/>
    <property type="match status" value="5"/>
</dbReference>
<dbReference type="SUPFAM" id="SSF48452">
    <property type="entry name" value="TPR-like"/>
    <property type="match status" value="3"/>
</dbReference>
<feature type="region of interest" description="Disordered" evidence="10">
    <location>
        <begin position="933"/>
        <end position="1031"/>
    </location>
</feature>
<feature type="repeat" description="TPR" evidence="8">
    <location>
        <begin position="657"/>
        <end position="690"/>
    </location>
</feature>
<feature type="repeat" description="TPR" evidence="8">
    <location>
        <begin position="1365"/>
        <end position="1398"/>
    </location>
</feature>
<feature type="transmembrane region" description="Helical" evidence="11">
    <location>
        <begin position="2101"/>
        <end position="2125"/>
    </location>
</feature>
<dbReference type="PANTHER" id="PTHR12558:SF13">
    <property type="entry name" value="CELL DIVISION CYCLE PROTEIN 27 HOMOLOG"/>
    <property type="match status" value="1"/>
</dbReference>
<dbReference type="InterPro" id="IPR018629">
    <property type="entry name" value="XK-rel"/>
</dbReference>
<evidence type="ECO:0000256" key="9">
    <source>
        <dbReference type="SAM" id="Coils"/>
    </source>
</evidence>
<evidence type="ECO:0000256" key="2">
    <source>
        <dbReference type="ARBA" id="ARBA00008789"/>
    </source>
</evidence>
<dbReference type="SMART" id="SM00028">
    <property type="entry name" value="TPR"/>
    <property type="match status" value="11"/>
</dbReference>
<proteinExistence type="inferred from homology"/>
<feature type="compositionally biased region" description="Low complexity" evidence="10">
    <location>
        <begin position="2270"/>
        <end position="2289"/>
    </location>
</feature>
<dbReference type="InterPro" id="IPR027417">
    <property type="entry name" value="P-loop_NTPase"/>
</dbReference>
<sequence>MKKQKQKHKKKKKKKETQPVTQLSNSQNKLRIQFFRNTLKILPLAKSRKLWELPFLKSNIDFLLEKKSQENIDEYFPNIKELWKDEKFSTIVDLLPDYELDSFFKKYPNYEYLPKSMDEIEYLKIKTRKTNNETITLKNQKIEMIKLSNKISELENLKIDFSNEPTLLYFVPLDGYSYSSPSNPMNTLLNDYLEYYKKLLAQITDKCHLIVVFTKEDLLKKKIKTKSQIRNLKGFRGEINLENIKEYFQRKFFEIFRQYNNKDIKIDLFFTNLIKHEHFLKLWKQIGNAISPKKKKMDFQSNWILQLLENNRSDLIKITPGIFSSFENDYNDFCKILKTNTAIKKINFSGCNLNIEKLDTFFSSINSNPNCNIKMLNLSDSQFDQSNWDVIVSYLKNNKHIKVLKINNSQLNDESFKLLEQLILTNKAIIQLEIRENNLSKLGIIQLFKALKYNNTIQILKMNDITPKNIKEAELVEHFKWNFSLIGINDSNNLTFNKGNEDNELTITKILQNNAYFRKNLKFILALKHYYLKTSDNNYFLKTKQVKNILLISFIKINFDKKTISMVKYKDRRKKPNIQNLDGFIELFLERQFSQNSIIPLILGWYYYTTKQIRTSIIQFQRVIELKDDKFTLIAEKYIKQLKQSIRGIEIDKNDSETHHLSQGNYFIKLAKYKEALMCYNRAIELNKHNEESQKGKAQCLIKLGELKNALLASKEMIQINPNSFAGYNLKAKVLFKTQNREESIQCYKKSLQINSTINSQAYYGLGIVYLTIENYAIALQNFKNCLKIDQDHIKANSKLTFARQKIELEKERRTKQILKQKNKIIKMQYQIQGLYKYNEYDKVRQLCKQIIDLDNNNWWAMIYIGSTYQNQNLFEKAIKWYKKGFNINVIDSIMIVPWINEIPHIYLKETEILNLAKDFWLKLFTNYNEKEKEEKKEKKEKKKINSEEEDGKEVEVEEEEEEEEEDELKKQISKDSTDTDDIELEEEKEKEKEKEKNSSSDQDIKGDTDSNSNSNSNSDSDSSNNENKNNDKQIKLINKKINQKSFQDYSKSEILIIKQLGFIYCSLKQWEESLNWFKKIKNYFYIDNELNLWASKCYLGKIKAQKNTHKDSKETEKIFKYLFKYQEKKTINFECFKLFTESYEYMEEYSSAIKNCQISLKIKPDSIWGIKKLIELKKKKKEQEQQDRNGDKNKDNNTKTFLMKQSVYKLLDFNKKTVFNPVTIKENDPNGKTQGKLPLSGPATKLVINNNEQKKTNFKSNIMKMVTRTKVNEDIIRIEDSPQIFLINGLYENKEYDKVVKECKKVFEKNPRDIYAQIIIGKAYRKLNRFEDSINVYHNLEKLINMNIIKPIIVYENNEENLFIICSKQIGKCYMKQERYDKAILYFTQAILKENENNYIFYYLRALCYENFSKFDQSFTDYQTSYTINPNYIPCLTKLSMIYYEKINFKKATFYQKRANELFEMGSEQGQKQRRIINKEQNELEQTSSKNGEPKGQREINTLKNWLKAQPEWFHELMGEYTDKMENLNSNVNDKGNNNENEENDQEESNAKDLKKEEDNMNIAKKKKKKTVLDYEQELKKLQLQVENKQIDLNKNEKLVENSINIKVMSLVFKFLFNLVDIVTDIVLIINYYSNGEIPFATLSLCIFIISTILISFISSAKRNIGTKWKYFLIGNLQCTIMFEIISYFRESGHQKSKRIDNIDALALYETTFESLPQTFLQSYILITSYNTIADVHLVEFSLSVSIIFSIFSIMQATIKEKMSKKLIMILVLERIFVVSSRFWALISLLACLKLYFLIPFLIGIFLRFILKRALHSNNSPLIVNFVQSIQELVVETVPAEIDFINENEIPKFYFLINIIECIVYIPLSLFLNRNLDIFSTNTKIFILVVALLIVLFSIPLTLIRQRLFNYEKVNYSSKIETLRKRELQLKHEQNLMSKLAKSHQHDIRGVAPSLFASLILLSCLPTVIIINSLIQVRSDVDDVTSIKIFFIFLPIWIFIFIGLVLIFIRMLSIRKFFILQRGLMLCLIVIVVMLPLIILNLALCKVIKARYLTAFSGFIALSILIFLTSGIMIIYKEFLNVPFDINGLLRENRSANPKIFIYLALLVNVFFFFGSLLCFFLLLSLKLDNIIDWQWIYIVLPLLIYDLIFLLLSIFLWLIPNKQKSKPLLIYFSIFILFILPKGLSEFLLTKFVSSHDENQIELTTALIPLYISSSILFLFGLIGFFMSLIKYVETLNYFSHKAKKVKKLIEKGYQSDVPIWLKNPKGSSDSENSSSIDSDSNQSSDELTPDDFFNLSAKESQEEDANNSKGNVQKKISNQKESNSSTDSNSDTESSVDELLDKFTKSDGKKHGSSTSEIDLDILGND</sequence>
<reference evidence="12" key="1">
    <citation type="submission" date="2022-08" db="EMBL/GenBank/DDBJ databases">
        <title>Novel sulphate-reducing endosymbionts in the free-living metamonad Anaeramoeba.</title>
        <authorList>
            <person name="Jerlstrom-Hultqvist J."/>
            <person name="Cepicka I."/>
            <person name="Gallot-Lavallee L."/>
            <person name="Salas-Leiva D."/>
            <person name="Curtis B.A."/>
            <person name="Zahonova K."/>
            <person name="Pipaliya S."/>
            <person name="Dacks J."/>
            <person name="Roger A.J."/>
        </authorList>
    </citation>
    <scope>NUCLEOTIDE SEQUENCE</scope>
    <source>
        <strain evidence="12">Busselton2</strain>
    </source>
</reference>
<feature type="compositionally biased region" description="Acidic residues" evidence="10">
    <location>
        <begin position="948"/>
        <end position="967"/>
    </location>
</feature>
<dbReference type="Gene3D" id="3.40.50.300">
    <property type="entry name" value="P-loop containing nucleotide triphosphate hydrolases"/>
    <property type="match status" value="1"/>
</dbReference>
<accession>A0AAV7ZPZ2</accession>
<name>A0AAV7ZPZ2_9EUKA</name>
<evidence type="ECO:0000256" key="7">
    <source>
        <dbReference type="ARBA" id="ARBA00038210"/>
    </source>
</evidence>
<feature type="compositionally biased region" description="Polar residues" evidence="10">
    <location>
        <begin position="2310"/>
        <end position="2323"/>
    </location>
</feature>
<feature type="region of interest" description="Disordered" evidence="10">
    <location>
        <begin position="1528"/>
        <end position="1562"/>
    </location>
</feature>
<evidence type="ECO:0000313" key="13">
    <source>
        <dbReference type="Proteomes" id="UP001146793"/>
    </source>
</evidence>
<feature type="compositionally biased region" description="Low complexity" evidence="10">
    <location>
        <begin position="1528"/>
        <end position="1540"/>
    </location>
</feature>
<feature type="coiled-coil region" evidence="9">
    <location>
        <begin position="137"/>
        <end position="164"/>
    </location>
</feature>
<feature type="transmembrane region" description="Helical" evidence="11">
    <location>
        <begin position="2170"/>
        <end position="2190"/>
    </location>
</feature>
<evidence type="ECO:0000256" key="6">
    <source>
        <dbReference type="ARBA" id="ARBA00023136"/>
    </source>
</evidence>
<feature type="repeat" description="TPR" evidence="8">
    <location>
        <begin position="760"/>
        <end position="793"/>
    </location>
</feature>
<keyword evidence="3 11" id="KW-0812">Transmembrane</keyword>
<feature type="transmembrane region" description="Helical" evidence="11">
    <location>
        <begin position="1672"/>
        <end position="1690"/>
    </location>
</feature>